<dbReference type="Pfam" id="PF15327">
    <property type="entry name" value="Tankyrase_bdg_C"/>
    <property type="match status" value="1"/>
</dbReference>
<feature type="compositionally biased region" description="Low complexity" evidence="1">
    <location>
        <begin position="316"/>
        <end position="331"/>
    </location>
</feature>
<feature type="compositionally biased region" description="Low complexity" evidence="1">
    <location>
        <begin position="478"/>
        <end position="489"/>
    </location>
</feature>
<feature type="compositionally biased region" description="Basic and acidic residues" evidence="1">
    <location>
        <begin position="631"/>
        <end position="646"/>
    </location>
</feature>
<dbReference type="GO" id="GO:0000792">
    <property type="term" value="C:heterochromatin"/>
    <property type="evidence" value="ECO:0007669"/>
    <property type="project" value="TreeGrafter"/>
</dbReference>
<feature type="region of interest" description="Disordered" evidence="1">
    <location>
        <begin position="1005"/>
        <end position="1174"/>
    </location>
</feature>
<name>A0A8D2Q6A2_VARKO</name>
<feature type="compositionally biased region" description="Basic and acidic residues" evidence="1">
    <location>
        <begin position="658"/>
        <end position="671"/>
    </location>
</feature>
<organism evidence="3 4">
    <name type="scientific">Varanus komodoensis</name>
    <name type="common">Komodo dragon</name>
    <dbReference type="NCBI Taxonomy" id="61221"/>
    <lineage>
        <taxon>Eukaryota</taxon>
        <taxon>Metazoa</taxon>
        <taxon>Chordata</taxon>
        <taxon>Craniata</taxon>
        <taxon>Vertebrata</taxon>
        <taxon>Euteleostomi</taxon>
        <taxon>Lepidosauria</taxon>
        <taxon>Squamata</taxon>
        <taxon>Bifurcata</taxon>
        <taxon>Unidentata</taxon>
        <taxon>Episquamata</taxon>
        <taxon>Toxicofera</taxon>
        <taxon>Anguimorpha</taxon>
        <taxon>Paleoanguimorpha</taxon>
        <taxon>Varanoidea</taxon>
        <taxon>Varanidae</taxon>
        <taxon>Varanus</taxon>
    </lineage>
</organism>
<dbReference type="Ensembl" id="ENSVKKT00000022497.1">
    <property type="protein sequence ID" value="ENSVKKP00000021951.1"/>
    <property type="gene ID" value="ENSVKKG00000014663.1"/>
</dbReference>
<accession>A0A8D2Q6A2</accession>
<feature type="region of interest" description="Disordered" evidence="1">
    <location>
        <begin position="25"/>
        <end position="96"/>
    </location>
</feature>
<keyword evidence="4" id="KW-1185">Reference proteome</keyword>
<feature type="compositionally biased region" description="Basic residues" evidence="1">
    <location>
        <begin position="1554"/>
        <end position="1563"/>
    </location>
</feature>
<feature type="region of interest" description="Disordered" evidence="1">
    <location>
        <begin position="951"/>
        <end position="983"/>
    </location>
</feature>
<dbReference type="PANTHER" id="PTHR22042:SF2">
    <property type="entry name" value="182 KDA TANKYRASE-1-BINDING PROTEIN"/>
    <property type="match status" value="1"/>
</dbReference>
<feature type="compositionally biased region" description="Basic and acidic residues" evidence="1">
    <location>
        <begin position="779"/>
        <end position="796"/>
    </location>
</feature>
<dbReference type="CTD" id="85456"/>
<evidence type="ECO:0000256" key="1">
    <source>
        <dbReference type="SAM" id="MobiDB-lite"/>
    </source>
</evidence>
<feature type="compositionally biased region" description="Basic and acidic residues" evidence="1">
    <location>
        <begin position="807"/>
        <end position="819"/>
    </location>
</feature>
<dbReference type="GO" id="GO:0005634">
    <property type="term" value="C:nucleus"/>
    <property type="evidence" value="ECO:0007669"/>
    <property type="project" value="TreeGrafter"/>
</dbReference>
<evidence type="ECO:0000313" key="4">
    <source>
        <dbReference type="Proteomes" id="UP000694545"/>
    </source>
</evidence>
<feature type="compositionally biased region" description="Pro residues" evidence="1">
    <location>
        <begin position="68"/>
        <end position="87"/>
    </location>
</feature>
<feature type="compositionally biased region" description="Basic and acidic residues" evidence="1">
    <location>
        <begin position="1146"/>
        <end position="1174"/>
    </location>
</feature>
<evidence type="ECO:0000313" key="3">
    <source>
        <dbReference type="Ensembl" id="ENSVKKP00000021951.1"/>
    </source>
</evidence>
<feature type="region of interest" description="Disordered" evidence="1">
    <location>
        <begin position="1456"/>
        <end position="1527"/>
    </location>
</feature>
<dbReference type="GeneID" id="123018593"/>
<feature type="compositionally biased region" description="Basic and acidic residues" evidence="1">
    <location>
        <begin position="1014"/>
        <end position="1029"/>
    </location>
</feature>
<gene>
    <name evidence="3" type="primary">TNKS1BP1</name>
</gene>
<feature type="compositionally biased region" description="Polar residues" evidence="1">
    <location>
        <begin position="1047"/>
        <end position="1119"/>
    </location>
</feature>
<dbReference type="GO" id="GO:0071479">
    <property type="term" value="P:cellular response to ionizing radiation"/>
    <property type="evidence" value="ECO:0007669"/>
    <property type="project" value="TreeGrafter"/>
</dbReference>
<dbReference type="OMA" id="PNQAREC"/>
<dbReference type="InterPro" id="IPR040006">
    <property type="entry name" value="TNKS1BP1-like"/>
</dbReference>
<feature type="compositionally biased region" description="Polar residues" evidence="1">
    <location>
        <begin position="453"/>
        <end position="462"/>
    </location>
</feature>
<feature type="region of interest" description="Disordered" evidence="1">
    <location>
        <begin position="550"/>
        <end position="570"/>
    </location>
</feature>
<feature type="compositionally biased region" description="Polar residues" evidence="1">
    <location>
        <begin position="346"/>
        <end position="356"/>
    </location>
</feature>
<feature type="compositionally biased region" description="Basic and acidic residues" evidence="1">
    <location>
        <begin position="1399"/>
        <end position="1411"/>
    </location>
</feature>
<dbReference type="GO" id="GO:0006302">
    <property type="term" value="P:double-strand break repair"/>
    <property type="evidence" value="ECO:0007669"/>
    <property type="project" value="TreeGrafter"/>
</dbReference>
<feature type="region of interest" description="Disordered" evidence="1">
    <location>
        <begin position="211"/>
        <end position="231"/>
    </location>
</feature>
<feature type="region of interest" description="Disordered" evidence="1">
    <location>
        <begin position="1397"/>
        <end position="1417"/>
    </location>
</feature>
<evidence type="ECO:0000259" key="2">
    <source>
        <dbReference type="SMART" id="SM01319"/>
    </source>
</evidence>
<feature type="region of interest" description="Disordered" evidence="1">
    <location>
        <begin position="775"/>
        <end position="829"/>
    </location>
</feature>
<feature type="compositionally biased region" description="Basic and acidic residues" evidence="1">
    <location>
        <begin position="1460"/>
        <end position="1477"/>
    </location>
</feature>
<feature type="region of interest" description="Disordered" evidence="1">
    <location>
        <begin position="1551"/>
        <end position="1698"/>
    </location>
</feature>
<feature type="compositionally biased region" description="Polar residues" evidence="1">
    <location>
        <begin position="1506"/>
        <end position="1518"/>
    </location>
</feature>
<dbReference type="InterPro" id="IPR032764">
    <property type="entry name" value="Tankyrase-bd_C"/>
</dbReference>
<feature type="compositionally biased region" description="Basic and acidic residues" evidence="1">
    <location>
        <begin position="299"/>
        <end position="308"/>
    </location>
</feature>
<feature type="compositionally biased region" description="Polar residues" evidence="1">
    <location>
        <begin position="139"/>
        <end position="150"/>
    </location>
</feature>
<feature type="region of interest" description="Disordered" evidence="1">
    <location>
        <begin position="449"/>
        <end position="468"/>
    </location>
</feature>
<feature type="region of interest" description="Disordered" evidence="1">
    <location>
        <begin position="595"/>
        <end position="695"/>
    </location>
</feature>
<reference evidence="3" key="1">
    <citation type="submission" date="2025-08" db="UniProtKB">
        <authorList>
            <consortium name="Ensembl"/>
        </authorList>
    </citation>
    <scope>IDENTIFICATION</scope>
</reference>
<reference evidence="3" key="2">
    <citation type="submission" date="2025-09" db="UniProtKB">
        <authorList>
            <consortium name="Ensembl"/>
        </authorList>
    </citation>
    <scope>IDENTIFICATION</scope>
</reference>
<feature type="region of interest" description="Disordered" evidence="1">
    <location>
        <begin position="124"/>
        <end position="192"/>
    </location>
</feature>
<feature type="domain" description="Tankyrase 1-binding protein C-terminal" evidence="2">
    <location>
        <begin position="1530"/>
        <end position="1695"/>
    </location>
</feature>
<feature type="compositionally biased region" description="Basic and acidic residues" evidence="1">
    <location>
        <begin position="279"/>
        <end position="290"/>
    </location>
</feature>
<dbReference type="Proteomes" id="UP000694545">
    <property type="component" value="Unplaced"/>
</dbReference>
<protein>
    <submittedName>
        <fullName evidence="3">Tankyrase 1 binding protein 1</fullName>
    </submittedName>
</protein>
<feature type="region of interest" description="Disordered" evidence="1">
    <location>
        <begin position="473"/>
        <end position="524"/>
    </location>
</feature>
<dbReference type="PANTHER" id="PTHR22042">
    <property type="entry name" value="TANKYRASE 1 BINDING PROTEIN"/>
    <property type="match status" value="1"/>
</dbReference>
<feature type="compositionally biased region" description="Basic and acidic residues" evidence="1">
    <location>
        <begin position="1292"/>
        <end position="1302"/>
    </location>
</feature>
<feature type="region of interest" description="Disordered" evidence="1">
    <location>
        <begin position="276"/>
        <end position="433"/>
    </location>
</feature>
<feature type="region of interest" description="Disordered" evidence="1">
    <location>
        <begin position="1292"/>
        <end position="1358"/>
    </location>
</feature>
<proteinExistence type="predicted"/>
<dbReference type="RefSeq" id="XP_044276781.1">
    <property type="nucleotide sequence ID" value="XM_044420846.1"/>
</dbReference>
<sequence length="1698" mass="182565">MVGLLLSTMWRRRLRGLIIMLSSESHSGDAMDSKPQSLGSPFPCTAANGSKGPKQPATSPETGDARPKPPVKPKPCVLPKPAMPVKPVPGLRQALSEVPSAEKMNLLAGPKPYSSGAGNAVKRLSFSLKGPPREDTNGKEVSSPFSTVVKQSGEKEGSGSAKKSNAAEGASGGEHAESCSIRESAAPFKVKPVPVAAKPERFPGTTVEEILAKIEKPSKEGPNSPDRPRLVRSFLSQDGGTAVHLGPKGYAAFRRCSSGGEAGGIEAEGPACRASYEAEENRLSKNKEETTSSNGQHVPESEQPERAVETNLNFLSRDSSSSRPSMSCDGSQPGRRNPPSPPGTYQPLNKLSSGVSPGSPDAPAETAQPPGAPYFPADVSCTEAQFPPGSPDAPTEVPQSPVEASLGLGQAPGSPVTLADPCPPGSPSAFLKTSLGHTLSSCLSDLPEVSLLPGQSASSTNVYAEHSPEVPRCVLGVSESPGSPSTPSEYHVGSDQPPGSPSHPQDSLPSREQDPIKNPAQVLPQFSQLVLRRASEGVVQPRGKKLTREELGGSLAVLPREGGGGPLLEQATAGESNWSLSQSFEWSFPNRAFDIGGRRLGSPPRSPIKETDDTSILETELGGESPVLQGSHEEIGLKGQSRKREEVEDYGSSACLDGSRESPRHGRKVEWELESSSALGMSAPGGPSAQHEPMSPRLQSPIVAEEGGIQVEHDGFQPFAPTSEKEALRAMEPLPNVEDAAPPAEPCILFSEDAQVQTAASCQEDNSALALAQEGKTGGVDHAKGLEPDHSSHWLDELLASPPPSADDTKRRSTPKPEDPTGPENLLGWSQKDFCSEFGFVGDDQSAFGMDWSPHVTKADWPDETEQDREFGIGTRDWLSSYSVGDAKTQDIEFGTSQQDWTRGTPLIGSSNPGQEAWLATYSNSCADQQIKESDWSSTYISTVECQDQEPYTRKPGWPKLCSAEDDQGSSSFEAEKTGWGSQYHVTAAEGADWVNKYSVEDARGLESGVNIKSSEEYDKYITDSRQDTKLGTGQPEVPDDCRAMDATSQDTTLNANQSAWPNETSAGSTANEPQTEFGTQQVEQPSENNANHPESQGSAQQQSQPMYGSSDGSCQESEMSVKVSDWSSRYDMGVTQSREGQFSVEKPEGTRKYDDKQTGWERELDNGDRGSRTEFDYHDQEFCAQKQVWADEYSLNKTDPRSGDFPAGTRDWVKDAHLSETEQKELFSVTEKDQTGSFGSFQFSKQTVTVDLEETVDRLIDQVGGLKTEAKGVGEEQPAWTQDLGVRDKYLSGDLKTESPDSSKQPAEKQPYWFSGPGLEIISASSDARPGVLEETREPGVGQADLAYSSGTESMDVSTLRPKAFDGTKEVDLIDGTGTAEHKGHNNPFGITGLDGDVAQHPETAKESRKFHNQRLSSPSHFLEEMVSNSAVKELAHQKRPASFHSYQLEAQKRLSNLPDEKARVSPSPVEKDEKVLVGAEGGESQLDIGNGSQLPEEARVLSHPEQNGSQITQPASQEGHASEKALEVMRENFFLGDTEVLDNTAYRERANLGRKRGHRAPATRSGGALSENSSWMFRDSTEPRIASPASDDEAHEEVKSRKSRNSPLSKGVKVPLFPGLSASALKAKLRGRNHSAEEGDQQSEAKDTNVQRSKSCKIANISGKSLVLPPKPEKSSGSETSSPNWLQVLKLKKKKP</sequence>
<feature type="compositionally biased region" description="Low complexity" evidence="1">
    <location>
        <begin position="158"/>
        <end position="169"/>
    </location>
</feature>
<dbReference type="SMART" id="SM01319">
    <property type="entry name" value="Tankyrase_bdg_C"/>
    <property type="match status" value="1"/>
</dbReference>